<accession>A0AAE8N6Z6</accession>
<keyword evidence="1" id="KW-0539">Nucleus</keyword>
<dbReference type="PANTHER" id="PTHR47657:SF13">
    <property type="entry name" value="ZN(2)-C6 FUNGAL-TYPE DOMAIN-CONTAINING PROTEIN-RELATED"/>
    <property type="match status" value="1"/>
</dbReference>
<dbReference type="InterPro" id="IPR052400">
    <property type="entry name" value="Zn2-C6_fungal_TF"/>
</dbReference>
<dbReference type="Proteomes" id="UP001187682">
    <property type="component" value="Unassembled WGS sequence"/>
</dbReference>
<reference evidence="2" key="1">
    <citation type="submission" date="2018-03" db="EMBL/GenBank/DDBJ databases">
        <authorList>
            <person name="Guldener U."/>
        </authorList>
    </citation>
    <scope>NUCLEOTIDE SEQUENCE</scope>
</reference>
<evidence type="ECO:0000313" key="3">
    <source>
        <dbReference type="Proteomes" id="UP001187682"/>
    </source>
</evidence>
<dbReference type="InterPro" id="IPR021858">
    <property type="entry name" value="Fun_TF"/>
</dbReference>
<evidence type="ECO:0000256" key="1">
    <source>
        <dbReference type="ARBA" id="ARBA00023242"/>
    </source>
</evidence>
<evidence type="ECO:0008006" key="4">
    <source>
        <dbReference type="Google" id="ProtNLM"/>
    </source>
</evidence>
<name>A0AAE8N6Z6_9PEZI</name>
<dbReference type="EMBL" id="ONZQ02000020">
    <property type="protein sequence ID" value="SPO07342.1"/>
    <property type="molecule type" value="Genomic_DNA"/>
</dbReference>
<sequence length="334" mass="37775">MPLHVPWDAEDLELFFHYLSSLCSGLGLGDKGLWKDRVPRLAFRRHGVLRLILAVSALHLARQEPHRRHPLEERAEVHFTIGLRRTTDILPSLDAENCAELYESSILVCICSFAKRPRPGNLLLVAEGSEVSWWKLFKGVRIAIETFGIPTLFSDELGPMPSDVAGGQPDDGPHGHGHSVDLKMVEWEDALGRLCALISTCRNERQREACQSASNMLMWCFQETYGSTTSPKPAVDAKFNTVMAWLYCLPDDFIGYMCGKEPIPLIILAHFTVLLNNLDSVWFMNGWSSHVLRGVTETLEPAWNEWLKWPTLQIEQSREVVMRTGSCMDSEMII</sequence>
<dbReference type="GO" id="GO:0000981">
    <property type="term" value="F:DNA-binding transcription factor activity, RNA polymerase II-specific"/>
    <property type="evidence" value="ECO:0007669"/>
    <property type="project" value="TreeGrafter"/>
</dbReference>
<dbReference type="AlphaFoldDB" id="A0AAE8N6Z6"/>
<dbReference type="Pfam" id="PF11951">
    <property type="entry name" value="Fungal_trans_2"/>
    <property type="match status" value="1"/>
</dbReference>
<protein>
    <recommendedName>
        <fullName evidence="4">C6 transcription factor</fullName>
    </recommendedName>
</protein>
<comment type="caution">
    <text evidence="2">The sequence shown here is derived from an EMBL/GenBank/DDBJ whole genome shotgun (WGS) entry which is preliminary data.</text>
</comment>
<organism evidence="2 3">
    <name type="scientific">Cephalotrichum gorgonifer</name>
    <dbReference type="NCBI Taxonomy" id="2041049"/>
    <lineage>
        <taxon>Eukaryota</taxon>
        <taxon>Fungi</taxon>
        <taxon>Dikarya</taxon>
        <taxon>Ascomycota</taxon>
        <taxon>Pezizomycotina</taxon>
        <taxon>Sordariomycetes</taxon>
        <taxon>Hypocreomycetidae</taxon>
        <taxon>Microascales</taxon>
        <taxon>Microascaceae</taxon>
        <taxon>Cephalotrichum</taxon>
    </lineage>
</organism>
<keyword evidence="3" id="KW-1185">Reference proteome</keyword>
<evidence type="ECO:0000313" key="2">
    <source>
        <dbReference type="EMBL" id="SPO07342.1"/>
    </source>
</evidence>
<gene>
    <name evidence="2" type="ORF">DNG_10036</name>
</gene>
<dbReference type="PANTHER" id="PTHR47657">
    <property type="entry name" value="STEROL REGULATORY ELEMENT-BINDING PROTEIN ECM22"/>
    <property type="match status" value="1"/>
</dbReference>
<proteinExistence type="predicted"/>